<feature type="transmembrane region" description="Helical" evidence="7">
    <location>
        <begin position="121"/>
        <end position="139"/>
    </location>
</feature>
<feature type="transmembrane region" description="Helical" evidence="7">
    <location>
        <begin position="320"/>
        <end position="338"/>
    </location>
</feature>
<feature type="transmembrane region" description="Helical" evidence="7">
    <location>
        <begin position="35"/>
        <end position="57"/>
    </location>
</feature>
<evidence type="ECO:0008006" key="10">
    <source>
        <dbReference type="Google" id="ProtNLM"/>
    </source>
</evidence>
<dbReference type="InterPro" id="IPR037185">
    <property type="entry name" value="EmrE-like"/>
</dbReference>
<accession>A0A3S9QJW3</accession>
<reference evidence="8 9" key="1">
    <citation type="submission" date="2018-11" db="EMBL/GenBank/DDBJ databases">
        <title>Multidrug-resistant genes are associated with an 42-kb island TGI1 carrying a complex class 1 integron in a Trueperella pyogenes.</title>
        <authorList>
            <person name="Dong W."/>
        </authorList>
    </citation>
    <scope>NUCLEOTIDE SEQUENCE [LARGE SCALE GENOMIC DNA]</scope>
    <source>
        <strain evidence="8 9">TP4</strain>
    </source>
</reference>
<evidence type="ECO:0000256" key="2">
    <source>
        <dbReference type="ARBA" id="ARBA00006117"/>
    </source>
</evidence>
<dbReference type="EMBL" id="CP033905">
    <property type="protein sequence ID" value="AZR06297.1"/>
    <property type="molecule type" value="Genomic_DNA"/>
</dbReference>
<dbReference type="CDD" id="cd23110">
    <property type="entry name" value="GRP"/>
    <property type="match status" value="1"/>
</dbReference>
<gene>
    <name evidence="8" type="ORF">EBQ10_02630</name>
</gene>
<evidence type="ECO:0000256" key="4">
    <source>
        <dbReference type="ARBA" id="ARBA00022692"/>
    </source>
</evidence>
<keyword evidence="3" id="KW-0813">Transport</keyword>
<feature type="transmembrane region" description="Helical" evidence="7">
    <location>
        <begin position="88"/>
        <end position="109"/>
    </location>
</feature>
<proteinExistence type="inferred from homology"/>
<evidence type="ECO:0000256" key="7">
    <source>
        <dbReference type="SAM" id="Phobius"/>
    </source>
</evidence>
<comment type="similarity">
    <text evidence="2">Belongs to the GRP transporter (TC 2.A.7.5) family.</text>
</comment>
<evidence type="ECO:0000313" key="9">
    <source>
        <dbReference type="Proteomes" id="UP000275951"/>
    </source>
</evidence>
<dbReference type="PANTHER" id="PTHR16119:SF17">
    <property type="entry name" value="TRANSMEMBRANE PROTEIN 144"/>
    <property type="match status" value="1"/>
</dbReference>
<dbReference type="GO" id="GO:0015144">
    <property type="term" value="F:carbohydrate transmembrane transporter activity"/>
    <property type="evidence" value="ECO:0007669"/>
    <property type="project" value="InterPro"/>
</dbReference>
<evidence type="ECO:0000256" key="6">
    <source>
        <dbReference type="ARBA" id="ARBA00023136"/>
    </source>
</evidence>
<evidence type="ECO:0000256" key="5">
    <source>
        <dbReference type="ARBA" id="ARBA00022989"/>
    </source>
</evidence>
<comment type="subcellular location">
    <subcellularLocation>
        <location evidence="1">Membrane</location>
        <topology evidence="1">Multi-pass membrane protein</topology>
    </subcellularLocation>
</comment>
<evidence type="ECO:0000256" key="3">
    <source>
        <dbReference type="ARBA" id="ARBA00022597"/>
    </source>
</evidence>
<keyword evidence="4 7" id="KW-0812">Transmembrane</keyword>
<feature type="transmembrane region" description="Helical" evidence="7">
    <location>
        <begin position="145"/>
        <end position="164"/>
    </location>
</feature>
<dbReference type="Proteomes" id="UP000275951">
    <property type="component" value="Chromosome"/>
</dbReference>
<evidence type="ECO:0000256" key="1">
    <source>
        <dbReference type="ARBA" id="ARBA00004141"/>
    </source>
</evidence>
<dbReference type="SUPFAM" id="SSF103481">
    <property type="entry name" value="Multidrug resistance efflux transporter EmrE"/>
    <property type="match status" value="1"/>
</dbReference>
<dbReference type="Pfam" id="PF06800">
    <property type="entry name" value="Sugar_transport"/>
    <property type="match status" value="2"/>
</dbReference>
<dbReference type="InterPro" id="IPR010651">
    <property type="entry name" value="Sugar_transport"/>
</dbReference>
<name>A0A3S9QJW3_9ACTO</name>
<dbReference type="AlphaFoldDB" id="A0A3S9QJW3"/>
<dbReference type="GO" id="GO:0016020">
    <property type="term" value="C:membrane"/>
    <property type="evidence" value="ECO:0007669"/>
    <property type="project" value="UniProtKB-SubCell"/>
</dbReference>
<organism evidence="8 9">
    <name type="scientific">Trueperella pyogenes</name>
    <dbReference type="NCBI Taxonomy" id="1661"/>
    <lineage>
        <taxon>Bacteria</taxon>
        <taxon>Bacillati</taxon>
        <taxon>Actinomycetota</taxon>
        <taxon>Actinomycetes</taxon>
        <taxon>Actinomycetales</taxon>
        <taxon>Actinomycetaceae</taxon>
        <taxon>Trueperella</taxon>
    </lineage>
</organism>
<feature type="transmembrane region" description="Helical" evidence="7">
    <location>
        <begin position="202"/>
        <end position="219"/>
    </location>
</feature>
<sequence length="342" mass="36365">MATILLFASDIPQLRLFSPYMTCMVEEPYSLWVDILFALTPVIFMGPLSIVLALIGGTIRQQTVGQLAGALIVAGLALPFLSPQWTAVSFWVPFIGGASCAVGIAMQLYSFRLVGVSRTMPISMGLQIIVTGLGGVILFNEWATAFGTILGLCAMTLIIAGIALTSYSEHENVDGTVSTTAPDGPVGGASAKVVDRATMRKGLALNVVSAFLLCAYMVWIRWEGIDYQEFIFPLALGMTVGAIVIAVVWRDGQPLIDRTFFKLLLIPGLMFGVGVMLMQVANQVVGVATGFTLSQVGVVISVFGGVVWLHEHKTSKELTASWLGVALVLLGAAIIGYTKSLA</sequence>
<feature type="transmembrane region" description="Helical" evidence="7">
    <location>
        <begin position="287"/>
        <end position="308"/>
    </location>
</feature>
<keyword evidence="3" id="KW-0762">Sugar transport</keyword>
<dbReference type="RefSeq" id="WP_126720497.1">
    <property type="nucleotide sequence ID" value="NZ_CP029001.1"/>
</dbReference>
<feature type="transmembrane region" description="Helical" evidence="7">
    <location>
        <begin position="231"/>
        <end position="249"/>
    </location>
</feature>
<dbReference type="PANTHER" id="PTHR16119">
    <property type="entry name" value="TRANSMEMBRANE PROTEIN 144"/>
    <property type="match status" value="1"/>
</dbReference>
<evidence type="ECO:0000313" key="8">
    <source>
        <dbReference type="EMBL" id="AZR06297.1"/>
    </source>
</evidence>
<protein>
    <recommendedName>
        <fullName evidence="10">Glucose uptake permease</fullName>
    </recommendedName>
</protein>
<keyword evidence="5 7" id="KW-1133">Transmembrane helix</keyword>
<keyword evidence="6 7" id="KW-0472">Membrane</keyword>
<feature type="transmembrane region" description="Helical" evidence="7">
    <location>
        <begin position="261"/>
        <end position="281"/>
    </location>
</feature>
<feature type="transmembrane region" description="Helical" evidence="7">
    <location>
        <begin position="64"/>
        <end position="82"/>
    </location>
</feature>